<comment type="caution">
    <text evidence="1">The sequence shown here is derived from an EMBL/GenBank/DDBJ whole genome shotgun (WGS) entry which is preliminary data.</text>
</comment>
<accession>A0ABP7LKL6</accession>
<keyword evidence="2" id="KW-1185">Reference proteome</keyword>
<dbReference type="Proteomes" id="UP001501563">
    <property type="component" value="Unassembled WGS sequence"/>
</dbReference>
<proteinExistence type="predicted"/>
<protein>
    <submittedName>
        <fullName evidence="1">Uncharacterized protein</fullName>
    </submittedName>
</protein>
<dbReference type="EMBL" id="BAAAZA010000054">
    <property type="protein sequence ID" value="GAA3903769.1"/>
    <property type="molecule type" value="Genomic_DNA"/>
</dbReference>
<reference evidence="2" key="1">
    <citation type="journal article" date="2019" name="Int. J. Syst. Evol. Microbiol.">
        <title>The Global Catalogue of Microorganisms (GCM) 10K type strain sequencing project: providing services to taxonomists for standard genome sequencing and annotation.</title>
        <authorList>
            <consortium name="The Broad Institute Genomics Platform"/>
            <consortium name="The Broad Institute Genome Sequencing Center for Infectious Disease"/>
            <person name="Wu L."/>
            <person name="Ma J."/>
        </authorList>
    </citation>
    <scope>NUCLEOTIDE SEQUENCE [LARGE SCALE GENOMIC DNA]</scope>
    <source>
        <strain evidence="2">JCM 16578</strain>
    </source>
</reference>
<evidence type="ECO:0000313" key="1">
    <source>
        <dbReference type="EMBL" id="GAA3903769.1"/>
    </source>
</evidence>
<organism evidence="1 2">
    <name type="scientific">Streptomyces lannensis</name>
    <dbReference type="NCBI Taxonomy" id="766498"/>
    <lineage>
        <taxon>Bacteria</taxon>
        <taxon>Bacillati</taxon>
        <taxon>Actinomycetota</taxon>
        <taxon>Actinomycetes</taxon>
        <taxon>Kitasatosporales</taxon>
        <taxon>Streptomycetaceae</taxon>
        <taxon>Streptomyces</taxon>
    </lineage>
</organism>
<evidence type="ECO:0000313" key="2">
    <source>
        <dbReference type="Proteomes" id="UP001501563"/>
    </source>
</evidence>
<gene>
    <name evidence="1" type="ORF">GCM10022207_86140</name>
</gene>
<name>A0ABP7LKL6_9ACTN</name>
<sequence>MPDDMAAAAAVVVPQTLVGTHGMVAYVRLVPRLATTPETVRQVLLPSWPLKGLAVLLGRRPDLPGSFDAGRSASLACSAHHG</sequence>